<keyword evidence="4" id="KW-1185">Reference proteome</keyword>
<feature type="transmembrane region" description="Helical" evidence="1">
    <location>
        <begin position="338"/>
        <end position="356"/>
    </location>
</feature>
<dbReference type="GO" id="GO:0016747">
    <property type="term" value="F:acyltransferase activity, transferring groups other than amino-acyl groups"/>
    <property type="evidence" value="ECO:0007669"/>
    <property type="project" value="InterPro"/>
</dbReference>
<keyword evidence="3" id="KW-0808">Transferase</keyword>
<evidence type="ECO:0000313" key="3">
    <source>
        <dbReference type="EMBL" id="NPT61728.1"/>
    </source>
</evidence>
<gene>
    <name evidence="3" type="ORF">GNZ13_46200</name>
</gene>
<feature type="transmembrane region" description="Helical" evidence="1">
    <location>
        <begin position="53"/>
        <end position="70"/>
    </location>
</feature>
<feature type="transmembrane region" description="Helical" evidence="1">
    <location>
        <begin position="121"/>
        <end position="146"/>
    </location>
</feature>
<feature type="transmembrane region" description="Helical" evidence="1">
    <location>
        <begin position="90"/>
        <end position="109"/>
    </location>
</feature>
<dbReference type="InterPro" id="IPR002656">
    <property type="entry name" value="Acyl_transf_3_dom"/>
</dbReference>
<dbReference type="RefSeq" id="WP_172177620.1">
    <property type="nucleotide sequence ID" value="NZ_WOEZ01000280.1"/>
</dbReference>
<evidence type="ECO:0000259" key="2">
    <source>
        <dbReference type="Pfam" id="PF01757"/>
    </source>
</evidence>
<dbReference type="InterPro" id="IPR050879">
    <property type="entry name" value="Acyltransferase_3"/>
</dbReference>
<keyword evidence="1" id="KW-0812">Transmembrane</keyword>
<dbReference type="Pfam" id="PF01757">
    <property type="entry name" value="Acyl_transf_3"/>
    <property type="match status" value="1"/>
</dbReference>
<feature type="transmembrane region" description="Helical" evidence="1">
    <location>
        <begin position="249"/>
        <end position="270"/>
    </location>
</feature>
<feature type="domain" description="Acyltransferase 3" evidence="2">
    <location>
        <begin position="14"/>
        <end position="352"/>
    </location>
</feature>
<accession>A0A972NXL3</accession>
<sequence>MSKTTSKSGGVLPALTSIRFLAALTVVLSHFTELGLLKLPKQLFGFIDGGRPAVSLFFVLSGFILTYTYRQTIGTEGGPMRFYVARFARIYPVVLLSLGLAALVTAYLLNTGDASLLLEWYALKNWIYISLAISLVCQLFLLNAWFPFAAVNQPWNGPSWSISCEAFFYALFPLLVRRLGAMRLRTLYVLCAGLWILQGLWIVFLQHALPASRHGFLVAEFPITHLFEFIVGICAAIKFDELRTRGTSLHSRGLLLISLALTAIVILAITRPMSPAYYLESPFFAALILGLVLLERPVVGFLNQRWLVLLGEASYSLYLIHVPLAHLAHIAGFTQSNGWIAMIFVICLSVAIFKCFEEPMRRRIRTRLSTIAPSVRPATMLHDRAA</sequence>
<comment type="caution">
    <text evidence="3">The sequence shown here is derived from an EMBL/GenBank/DDBJ whole genome shotgun (WGS) entry which is preliminary data.</text>
</comment>
<evidence type="ECO:0000313" key="4">
    <source>
        <dbReference type="Proteomes" id="UP000655523"/>
    </source>
</evidence>
<reference evidence="3 4" key="1">
    <citation type="submission" date="2019-11" db="EMBL/GenBank/DDBJ databases">
        <title>Metabolism of dissolved organic matter in forest soils.</title>
        <authorList>
            <person name="Cyle K.T."/>
            <person name="Wilhelm R.C."/>
            <person name="Martinez C.E."/>
        </authorList>
    </citation>
    <scope>NUCLEOTIDE SEQUENCE [LARGE SCALE GENOMIC DNA]</scope>
    <source>
        <strain evidence="3 4">5N</strain>
    </source>
</reference>
<proteinExistence type="predicted"/>
<keyword evidence="1" id="KW-0472">Membrane</keyword>
<feature type="transmembrane region" description="Helical" evidence="1">
    <location>
        <begin position="187"/>
        <end position="209"/>
    </location>
</feature>
<keyword evidence="1" id="KW-1133">Transmembrane helix</keyword>
<feature type="transmembrane region" description="Helical" evidence="1">
    <location>
        <begin position="12"/>
        <end position="32"/>
    </location>
</feature>
<protein>
    <submittedName>
        <fullName evidence="3">Acyltransferase family protein</fullName>
    </submittedName>
</protein>
<evidence type="ECO:0000256" key="1">
    <source>
        <dbReference type="SAM" id="Phobius"/>
    </source>
</evidence>
<feature type="transmembrane region" description="Helical" evidence="1">
    <location>
        <begin position="276"/>
        <end position="294"/>
    </location>
</feature>
<dbReference type="PANTHER" id="PTHR23028">
    <property type="entry name" value="ACETYLTRANSFERASE"/>
    <property type="match status" value="1"/>
</dbReference>
<feature type="transmembrane region" description="Helical" evidence="1">
    <location>
        <begin position="215"/>
        <end position="237"/>
    </location>
</feature>
<dbReference type="EMBL" id="WOEZ01000280">
    <property type="protein sequence ID" value="NPT61728.1"/>
    <property type="molecule type" value="Genomic_DNA"/>
</dbReference>
<dbReference type="Proteomes" id="UP000655523">
    <property type="component" value="Unassembled WGS sequence"/>
</dbReference>
<organism evidence="3 4">
    <name type="scientific">Paraburkholderia elongata</name>
    <dbReference type="NCBI Taxonomy" id="2675747"/>
    <lineage>
        <taxon>Bacteria</taxon>
        <taxon>Pseudomonadati</taxon>
        <taxon>Pseudomonadota</taxon>
        <taxon>Betaproteobacteria</taxon>
        <taxon>Burkholderiales</taxon>
        <taxon>Burkholderiaceae</taxon>
        <taxon>Paraburkholderia</taxon>
    </lineage>
</organism>
<feature type="transmembrane region" description="Helical" evidence="1">
    <location>
        <begin position="306"/>
        <end position="326"/>
    </location>
</feature>
<keyword evidence="3" id="KW-0012">Acyltransferase</keyword>
<name>A0A972NXL3_9BURK</name>
<dbReference type="AlphaFoldDB" id="A0A972NXL3"/>